<dbReference type="InterPro" id="IPR041386">
    <property type="entry name" value="XAF1_C"/>
</dbReference>
<dbReference type="PANTHER" id="PTHR16295">
    <property type="entry name" value="TRAF-TYPE ZINC FINGER PROTEIN-RELATED"/>
    <property type="match status" value="1"/>
</dbReference>
<dbReference type="Ensembl" id="ENSMICT00000066051.1">
    <property type="protein sequence ID" value="ENSMICP00000050088.1"/>
    <property type="gene ID" value="ENSMICG00000006638.3"/>
</dbReference>
<feature type="compositionally biased region" description="Basic and acidic residues" evidence="4">
    <location>
        <begin position="166"/>
        <end position="181"/>
    </location>
</feature>
<dbReference type="Pfam" id="PF21366">
    <property type="entry name" value="TRAFD1-XIAF1_ZnF"/>
    <property type="match status" value="1"/>
</dbReference>
<dbReference type="Ensembl" id="ENSMICT00000006636.3">
    <property type="protein sequence ID" value="ENSMICP00000006061.2"/>
    <property type="gene ID" value="ENSMICG00000006638.3"/>
</dbReference>
<dbReference type="GeneID" id="105879146"/>
<dbReference type="InterPro" id="IPR031220">
    <property type="entry name" value="XAF1_C_sf"/>
</dbReference>
<keyword evidence="3" id="KW-0862">Zinc</keyword>
<evidence type="ECO:0000256" key="1">
    <source>
        <dbReference type="ARBA" id="ARBA00022723"/>
    </source>
</evidence>
<reference evidence="7" key="2">
    <citation type="submission" date="2016-12" db="EMBL/GenBank/DDBJ databases">
        <title>Mouse lemur reference genome and diversity panel.</title>
        <authorList>
            <person name="Harris R."/>
            <person name="Larsen P."/>
            <person name="Liu Y."/>
            <person name="Hughes D.S."/>
            <person name="Murali S."/>
            <person name="Raveendran M."/>
            <person name="Korchina V."/>
            <person name="Wang M."/>
            <person name="Jhangiani S."/>
            <person name="Bandaranaike D."/>
            <person name="Bellair M."/>
            <person name="Blankenburg K."/>
            <person name="Chao H."/>
            <person name="Dahdouli M."/>
            <person name="Dinh H."/>
            <person name="Doddapaneni H."/>
            <person name="English A."/>
            <person name="Firestine M."/>
            <person name="Gnanaolivu R."/>
            <person name="Gross S."/>
            <person name="Hernandez B."/>
            <person name="Javaid M."/>
            <person name="Jayaseelan J."/>
            <person name="Jones J."/>
            <person name="Khan Z."/>
            <person name="Kovar C."/>
            <person name="Kurapati P."/>
            <person name="Le B."/>
            <person name="Lee S."/>
            <person name="Li M."/>
            <person name="Mathew T."/>
            <person name="Narasimhan A."/>
            <person name="Ngo D."/>
            <person name="Nguyen L."/>
            <person name="Okwuonu G."/>
            <person name="Ongeri F."/>
            <person name="Osuji N."/>
            <person name="Pu L.-L."/>
            <person name="Puazo M."/>
            <person name="Quiroz J."/>
            <person name="Raj R."/>
            <person name="Rajbhandari K."/>
            <person name="Reid J.G."/>
            <person name="Santibanez J."/>
            <person name="Sexton D."/>
            <person name="Skinner E."/>
            <person name="Vee V."/>
            <person name="Weissenberger G."/>
            <person name="Wu Y."/>
            <person name="Xin Y."/>
            <person name="Han Y."/>
            <person name="Campbell C."/>
            <person name="Brown A."/>
            <person name="Sullivan B."/>
            <person name="Shelton J."/>
            <person name="Brown S."/>
            <person name="Dudchenko O."/>
            <person name="Machol I."/>
            <person name="Durand N."/>
            <person name="Shamim M."/>
            <person name="Lieberman A."/>
            <person name="Muzny D.M."/>
            <person name="Richards S."/>
            <person name="Yoder A."/>
            <person name="Worley K.C."/>
            <person name="Rogers J."/>
            <person name="Gibbs R.A."/>
        </authorList>
    </citation>
    <scope>NUCLEOTIDE SEQUENCE [LARGE SCALE GENOMIC DNA]</scope>
</reference>
<dbReference type="CTD" id="54739"/>
<dbReference type="PANTHER" id="PTHR16295:SF17">
    <property type="entry name" value="XIAP-ASSOCIATED FACTOR 1"/>
    <property type="match status" value="1"/>
</dbReference>
<dbReference type="GO" id="GO:0035456">
    <property type="term" value="P:response to interferon-beta"/>
    <property type="evidence" value="ECO:0007669"/>
    <property type="project" value="Ensembl"/>
</dbReference>
<accession>A0A8C5UZB8</accession>
<feature type="domain" description="XIAP-associated factor 1 C-terminal" evidence="5">
    <location>
        <begin position="283"/>
        <end position="335"/>
    </location>
</feature>
<dbReference type="GO" id="GO:0006915">
    <property type="term" value="P:apoptotic process"/>
    <property type="evidence" value="ECO:0007669"/>
    <property type="project" value="InterPro"/>
</dbReference>
<feature type="compositionally biased region" description="Polar residues" evidence="4">
    <location>
        <begin position="275"/>
        <end position="284"/>
    </location>
</feature>
<dbReference type="OrthoDB" id="422728at2759"/>
<evidence type="ECO:0000256" key="2">
    <source>
        <dbReference type="ARBA" id="ARBA00022771"/>
    </source>
</evidence>
<dbReference type="EMBL" id="ABDC03020423">
    <property type="status" value="NOT_ANNOTATED_CDS"/>
    <property type="molecule type" value="Genomic_DNA"/>
</dbReference>
<dbReference type="Gene3D" id="3.30.40.10">
    <property type="entry name" value="Zinc/RING finger domain, C3HC4 (zinc finger)"/>
    <property type="match status" value="2"/>
</dbReference>
<dbReference type="GO" id="GO:0005654">
    <property type="term" value="C:nucleoplasm"/>
    <property type="evidence" value="ECO:0007669"/>
    <property type="project" value="Ensembl"/>
</dbReference>
<dbReference type="InterPro" id="IPR013083">
    <property type="entry name" value="Znf_RING/FYVE/PHD"/>
</dbReference>
<dbReference type="GO" id="GO:0032480">
    <property type="term" value="P:negative regulation of type I interferon production"/>
    <property type="evidence" value="ECO:0007669"/>
    <property type="project" value="Ensembl"/>
</dbReference>
<dbReference type="Proteomes" id="UP000694394">
    <property type="component" value="Chromosome 16"/>
</dbReference>
<evidence type="ECO:0000313" key="8">
    <source>
        <dbReference type="Proteomes" id="UP000694394"/>
    </source>
</evidence>
<evidence type="ECO:0000256" key="3">
    <source>
        <dbReference type="ARBA" id="ARBA00022833"/>
    </source>
</evidence>
<name>A0A8C5UZB8_MICMU</name>
<feature type="region of interest" description="Disordered" evidence="4">
    <location>
        <begin position="135"/>
        <end position="181"/>
    </location>
</feature>
<sequence>MEGAFQVCRNCKRKVASAHFTLHEAHCLRFLVPCPECEEAVPGAKMEEHCKNSHQQVAGAMCQQRVQKALLEFHEAEECQERPVQCKFCQLAMGLSKLEVHEVHCGKRTELCPDCGWSVTLRVLAQHRDVCRGEQAPLRKGEHTGPRGRGTLQGPEPLPDGMRGTETLRKMDDKGEGTSAPEREISCHYCDQMIPENEYLHHTGKCCPNSEFEKHFPLGKPQIPPPSLPSRTAEHQTSTAQQDVRPKTKNINRFPLPSESSSKQAPRGKNKTVDLPSQSEFKTRTASSIEDEAAYDILRRCLQCGILLPLPTLNQHQEKCWWLASSKGKQVRNSS</sequence>
<dbReference type="EMBL" id="ABDC03020422">
    <property type="status" value="NOT_ANNOTATED_CDS"/>
    <property type="molecule type" value="Genomic_DNA"/>
</dbReference>
<dbReference type="KEGG" id="mmur:105879146"/>
<dbReference type="GO" id="GO:0008270">
    <property type="term" value="F:zinc ion binding"/>
    <property type="evidence" value="ECO:0007669"/>
    <property type="project" value="UniProtKB-KW"/>
</dbReference>
<dbReference type="InterPro" id="IPR051986">
    <property type="entry name" value="Innate_Immune_Apopt_Reg"/>
</dbReference>
<gene>
    <name evidence="7" type="primary">XAF1</name>
</gene>
<dbReference type="InterPro" id="IPR049439">
    <property type="entry name" value="TRAFD1-XIAF1_Znf"/>
</dbReference>
<evidence type="ECO:0000259" key="6">
    <source>
        <dbReference type="Pfam" id="PF21366"/>
    </source>
</evidence>
<proteinExistence type="predicted"/>
<dbReference type="GO" id="GO:0006511">
    <property type="term" value="P:ubiquitin-dependent protein catabolic process"/>
    <property type="evidence" value="ECO:0007669"/>
    <property type="project" value="Ensembl"/>
</dbReference>
<dbReference type="Pfam" id="PF23580">
    <property type="entry name" value="Znf_XAF1_N"/>
    <property type="match status" value="1"/>
</dbReference>
<feature type="compositionally biased region" description="Basic and acidic residues" evidence="4">
    <location>
        <begin position="135"/>
        <end position="145"/>
    </location>
</feature>
<evidence type="ECO:0000256" key="4">
    <source>
        <dbReference type="SAM" id="MobiDB-lite"/>
    </source>
</evidence>
<keyword evidence="8" id="KW-1185">Reference proteome</keyword>
<dbReference type="Pfam" id="PF18608">
    <property type="entry name" value="XAF1_C"/>
    <property type="match status" value="1"/>
</dbReference>
<evidence type="ECO:0000313" key="7">
    <source>
        <dbReference type="Ensembl" id="ENSMICP00000006061.2"/>
    </source>
</evidence>
<reference evidence="7" key="1">
    <citation type="submission" date="2007-07" db="EMBL/GenBank/DDBJ databases">
        <authorList>
            <consortium name="The Genome Sequencing Platform"/>
            <consortium name="The Genome Assembly Team"/>
            <person name="Lindblad-Toh K."/>
            <person name="DiPalma F."/>
            <person name="Gnerre S."/>
            <person name="Clamp M."/>
            <person name="Lander E.S."/>
        </authorList>
    </citation>
    <scope>NUCLEOTIDE SEQUENCE [LARGE SCALE GENOMIC DNA]</scope>
</reference>
<dbReference type="GO" id="GO:0005739">
    <property type="term" value="C:mitochondrion"/>
    <property type="evidence" value="ECO:0007669"/>
    <property type="project" value="Ensembl"/>
</dbReference>
<dbReference type="GeneTree" id="ENSGT00530000063869"/>
<dbReference type="GO" id="GO:0032481">
    <property type="term" value="P:positive regulation of type I interferon production"/>
    <property type="evidence" value="ECO:0007669"/>
    <property type="project" value="Ensembl"/>
</dbReference>
<dbReference type="GO" id="GO:0140313">
    <property type="term" value="F:molecular sequestering activity"/>
    <property type="evidence" value="ECO:0007669"/>
    <property type="project" value="Ensembl"/>
</dbReference>
<dbReference type="RefSeq" id="XP_012634632.1">
    <property type="nucleotide sequence ID" value="XM_012779178.2"/>
</dbReference>
<keyword evidence="2" id="KW-0863">Zinc-finger</keyword>
<evidence type="ECO:0000259" key="5">
    <source>
        <dbReference type="Pfam" id="PF18608"/>
    </source>
</evidence>
<protein>
    <submittedName>
        <fullName evidence="7">XIAP associated factor 1</fullName>
    </submittedName>
</protein>
<feature type="region of interest" description="Disordered" evidence="4">
    <location>
        <begin position="217"/>
        <end position="284"/>
    </location>
</feature>
<dbReference type="Gene3D" id="6.10.250.1730">
    <property type="match status" value="1"/>
</dbReference>
<feature type="domain" description="TRAFD1/XAF1 zinc finger" evidence="6">
    <location>
        <begin position="94"/>
        <end position="131"/>
    </location>
</feature>
<keyword evidence="1" id="KW-0479">Metal-binding</keyword>
<dbReference type="AlphaFoldDB" id="A0A8C5UZB8"/>
<organism evidence="7 8">
    <name type="scientific">Microcebus murinus</name>
    <name type="common">Gray mouse lemur</name>
    <name type="synonym">Lemur murinus</name>
    <dbReference type="NCBI Taxonomy" id="30608"/>
    <lineage>
        <taxon>Eukaryota</taxon>
        <taxon>Metazoa</taxon>
        <taxon>Chordata</taxon>
        <taxon>Craniata</taxon>
        <taxon>Vertebrata</taxon>
        <taxon>Euteleostomi</taxon>
        <taxon>Mammalia</taxon>
        <taxon>Eutheria</taxon>
        <taxon>Euarchontoglires</taxon>
        <taxon>Primates</taxon>
        <taxon>Strepsirrhini</taxon>
        <taxon>Lemuriformes</taxon>
        <taxon>Cheirogaleidae</taxon>
        <taxon>Microcebus</taxon>
    </lineage>
</organism>
<reference evidence="7" key="3">
    <citation type="submission" date="2025-05" db="UniProtKB">
        <authorList>
            <consortium name="Ensembl"/>
        </authorList>
    </citation>
    <scope>IDENTIFICATION</scope>
</reference>